<dbReference type="Pfam" id="PF00781">
    <property type="entry name" value="DAGK_cat"/>
    <property type="match status" value="1"/>
</dbReference>
<dbReference type="SUPFAM" id="SSF111331">
    <property type="entry name" value="NAD kinase/diacylglycerol kinase-like"/>
    <property type="match status" value="1"/>
</dbReference>
<dbReference type="EMBL" id="ML119673">
    <property type="protein sequence ID" value="RPA82176.1"/>
    <property type="molecule type" value="Genomic_DNA"/>
</dbReference>
<evidence type="ECO:0000313" key="3">
    <source>
        <dbReference type="Proteomes" id="UP000275078"/>
    </source>
</evidence>
<dbReference type="OrthoDB" id="3853857at2759"/>
<dbReference type="Pfam" id="PF24321">
    <property type="entry name" value="DUF7493"/>
    <property type="match status" value="1"/>
</dbReference>
<dbReference type="InterPro" id="IPR016064">
    <property type="entry name" value="NAD/diacylglycerol_kinase_sf"/>
</dbReference>
<feature type="domain" description="DAGKc" evidence="1">
    <location>
        <begin position="126"/>
        <end position="265"/>
    </location>
</feature>
<sequence>MSSSTSLPVPTATTMLLSREASSIDGSSTMKGGVRIGGRIIEVDDGSEGGSVVIRDKTEPAERRINFYDILYAEVTAEGVFTIDYVTTTKTKATPQRIELRTDQDDRKAAEETAKRILERAYGDSPLHKRLLILINPFGGTGAATKIFNTSCLPLLQASRSNITVQSTTHSGHATEIAKDLDISAYDGILCCSGDGLPHEVYNGLAARPDAKKALQTIAVAQLPGGSGNAMCHNLTGTGSPSLATLSIIKSTKQPIDLVSITQGTRRIISFLSQSLGIVAEADLATEHLRWMGDTRFVWGVMQRLWRRQTWPCELAVKVSVEGGVEEVREHYRKVHAASQDVRAEELAARLRSEDDLGEGEGLPALKYGTVNDPLPSDWELVPHPNMGNFYAGNMAWVSADALMFPASLPHEGCFDLVTMDGTLPRMEALKIMGASENGKHWDMDHVLYRKVLAYRIVPTEREGYVSVDGERIPFERWQAEVHHGLGRVWARGAVYQNAGV</sequence>
<dbReference type="InterPro" id="IPR017438">
    <property type="entry name" value="ATP-NAD_kinase_N"/>
</dbReference>
<dbReference type="STRING" id="1160509.A0A3N4I9P5"/>
<keyword evidence="3" id="KW-1185">Reference proteome</keyword>
<evidence type="ECO:0000259" key="1">
    <source>
        <dbReference type="PROSITE" id="PS50146"/>
    </source>
</evidence>
<dbReference type="InterPro" id="IPR050187">
    <property type="entry name" value="Lipid_Phosphate_FormReg"/>
</dbReference>
<reference evidence="2 3" key="1">
    <citation type="journal article" date="2018" name="Nat. Ecol. Evol.">
        <title>Pezizomycetes genomes reveal the molecular basis of ectomycorrhizal truffle lifestyle.</title>
        <authorList>
            <person name="Murat C."/>
            <person name="Payen T."/>
            <person name="Noel B."/>
            <person name="Kuo A."/>
            <person name="Morin E."/>
            <person name="Chen J."/>
            <person name="Kohler A."/>
            <person name="Krizsan K."/>
            <person name="Balestrini R."/>
            <person name="Da Silva C."/>
            <person name="Montanini B."/>
            <person name="Hainaut M."/>
            <person name="Levati E."/>
            <person name="Barry K.W."/>
            <person name="Belfiori B."/>
            <person name="Cichocki N."/>
            <person name="Clum A."/>
            <person name="Dockter R.B."/>
            <person name="Fauchery L."/>
            <person name="Guy J."/>
            <person name="Iotti M."/>
            <person name="Le Tacon F."/>
            <person name="Lindquist E.A."/>
            <person name="Lipzen A."/>
            <person name="Malagnac F."/>
            <person name="Mello A."/>
            <person name="Molinier V."/>
            <person name="Miyauchi S."/>
            <person name="Poulain J."/>
            <person name="Riccioni C."/>
            <person name="Rubini A."/>
            <person name="Sitrit Y."/>
            <person name="Splivallo R."/>
            <person name="Traeger S."/>
            <person name="Wang M."/>
            <person name="Zifcakova L."/>
            <person name="Wipf D."/>
            <person name="Zambonelli A."/>
            <person name="Paolocci F."/>
            <person name="Nowrousian M."/>
            <person name="Ottonello S."/>
            <person name="Baldrian P."/>
            <person name="Spatafora J.W."/>
            <person name="Henrissat B."/>
            <person name="Nagy L.G."/>
            <person name="Aury J.M."/>
            <person name="Wincker P."/>
            <person name="Grigoriev I.V."/>
            <person name="Bonfante P."/>
            <person name="Martin F.M."/>
        </authorList>
    </citation>
    <scope>NUCLEOTIDE SEQUENCE [LARGE SCALE GENOMIC DNA]</scope>
    <source>
        <strain evidence="2 3">RN42</strain>
    </source>
</reference>
<dbReference type="Proteomes" id="UP000275078">
    <property type="component" value="Unassembled WGS sequence"/>
</dbReference>
<proteinExistence type="predicted"/>
<dbReference type="PANTHER" id="PTHR12358:SF31">
    <property type="entry name" value="ACYLGLYCEROL KINASE, MITOCHONDRIAL"/>
    <property type="match status" value="1"/>
</dbReference>
<accession>A0A3N4I9P5</accession>
<dbReference type="SMART" id="SM00046">
    <property type="entry name" value="DAGKc"/>
    <property type="match status" value="1"/>
</dbReference>
<dbReference type="AlphaFoldDB" id="A0A3N4I9P5"/>
<dbReference type="InterPro" id="IPR055916">
    <property type="entry name" value="DUF7493"/>
</dbReference>
<evidence type="ECO:0000313" key="2">
    <source>
        <dbReference type="EMBL" id="RPA82176.1"/>
    </source>
</evidence>
<dbReference type="GO" id="GO:0016020">
    <property type="term" value="C:membrane"/>
    <property type="evidence" value="ECO:0007669"/>
    <property type="project" value="TreeGrafter"/>
</dbReference>
<dbReference type="PANTHER" id="PTHR12358">
    <property type="entry name" value="SPHINGOSINE KINASE"/>
    <property type="match status" value="1"/>
</dbReference>
<dbReference type="GO" id="GO:0005737">
    <property type="term" value="C:cytoplasm"/>
    <property type="evidence" value="ECO:0007669"/>
    <property type="project" value="TreeGrafter"/>
</dbReference>
<gene>
    <name evidence="2" type="ORF">BJ508DRAFT_318130</name>
</gene>
<dbReference type="InterPro" id="IPR001206">
    <property type="entry name" value="Diacylglycerol_kinase_cat_dom"/>
</dbReference>
<name>A0A3N4I9P5_ASCIM</name>
<dbReference type="Gene3D" id="3.40.50.10330">
    <property type="entry name" value="Probable inorganic polyphosphate/atp-NAD kinase, domain 1"/>
    <property type="match status" value="1"/>
</dbReference>
<protein>
    <recommendedName>
        <fullName evidence="1">DAGKc domain-containing protein</fullName>
    </recommendedName>
</protein>
<dbReference type="Gene3D" id="2.60.200.40">
    <property type="match status" value="1"/>
</dbReference>
<organism evidence="2 3">
    <name type="scientific">Ascobolus immersus RN42</name>
    <dbReference type="NCBI Taxonomy" id="1160509"/>
    <lineage>
        <taxon>Eukaryota</taxon>
        <taxon>Fungi</taxon>
        <taxon>Dikarya</taxon>
        <taxon>Ascomycota</taxon>
        <taxon>Pezizomycotina</taxon>
        <taxon>Pezizomycetes</taxon>
        <taxon>Pezizales</taxon>
        <taxon>Ascobolaceae</taxon>
        <taxon>Ascobolus</taxon>
    </lineage>
</organism>
<dbReference type="GO" id="GO:0001727">
    <property type="term" value="F:lipid kinase activity"/>
    <property type="evidence" value="ECO:0007669"/>
    <property type="project" value="UniProtKB-ARBA"/>
</dbReference>
<dbReference type="GO" id="GO:0016773">
    <property type="term" value="F:phosphotransferase activity, alcohol group as acceptor"/>
    <property type="evidence" value="ECO:0007669"/>
    <property type="project" value="UniProtKB-ARBA"/>
</dbReference>
<dbReference type="GO" id="GO:0046512">
    <property type="term" value="P:sphingosine biosynthetic process"/>
    <property type="evidence" value="ECO:0007669"/>
    <property type="project" value="TreeGrafter"/>
</dbReference>
<dbReference type="PROSITE" id="PS50146">
    <property type="entry name" value="DAGK"/>
    <property type="match status" value="1"/>
</dbReference>